<dbReference type="InterPro" id="IPR004014">
    <property type="entry name" value="ATPase_P-typ_cation-transptr_N"/>
</dbReference>
<gene>
    <name evidence="3" type="ORF">E3983_10495</name>
</gene>
<dbReference type="SMART" id="SM00831">
    <property type="entry name" value="Cation_ATPase_N"/>
    <property type="match status" value="1"/>
</dbReference>
<dbReference type="GO" id="GO:0022857">
    <property type="term" value="F:transmembrane transporter activity"/>
    <property type="evidence" value="ECO:0007669"/>
    <property type="project" value="UniProtKB-ARBA"/>
</dbReference>
<dbReference type="EMBL" id="CP038254">
    <property type="protein sequence ID" value="QBR84745.1"/>
    <property type="molecule type" value="Genomic_DNA"/>
</dbReference>
<evidence type="ECO:0000256" key="1">
    <source>
        <dbReference type="SAM" id="MobiDB-lite"/>
    </source>
</evidence>
<sequence length="119" mass="13698">MLKKCLKEHRGTWQELPVEKVLTWLETDIQGLNQEDVFKRQEAFEPNRIPEKAKESIILCFFRHFNHILIYVLGKRGAPGKAPTSVAQKENGRARSKQTADGINQQHHCPVSYVTSLPF</sequence>
<feature type="region of interest" description="Disordered" evidence="1">
    <location>
        <begin position="77"/>
        <end position="104"/>
    </location>
</feature>
<dbReference type="SUPFAM" id="SSF81665">
    <property type="entry name" value="Calcium ATPase, transmembrane domain M"/>
    <property type="match status" value="1"/>
</dbReference>
<name>A0AAX1EI03_9GAMM</name>
<reference evidence="3 4" key="1">
    <citation type="submission" date="2019-03" db="EMBL/GenBank/DDBJ databases">
        <title>Diverse conjugative elements silence natural transformation in Legionella species.</title>
        <authorList>
            <person name="Durieux I."/>
            <person name="Ginevra C."/>
            <person name="Attaiech L."/>
            <person name="Picq K."/>
            <person name="Juan P.A."/>
            <person name="Jarraud S."/>
            <person name="Charpentier X."/>
        </authorList>
    </citation>
    <scope>NUCLEOTIDE SEQUENCE [LARGE SCALE GENOMIC DNA]</scope>
    <source>
        <strain evidence="3 4">HL-0427-4011</strain>
    </source>
</reference>
<dbReference type="Proteomes" id="UP000295517">
    <property type="component" value="Chromosome"/>
</dbReference>
<evidence type="ECO:0000313" key="4">
    <source>
        <dbReference type="Proteomes" id="UP000295517"/>
    </source>
</evidence>
<dbReference type="InterPro" id="IPR023298">
    <property type="entry name" value="ATPase_P-typ_TM_dom_sf"/>
</dbReference>
<protein>
    <recommendedName>
        <fullName evidence="2">Cation-transporting P-type ATPase N-terminal domain-containing protein</fullName>
    </recommendedName>
</protein>
<dbReference type="Pfam" id="PF00690">
    <property type="entry name" value="Cation_ATPase_N"/>
    <property type="match status" value="1"/>
</dbReference>
<dbReference type="AlphaFoldDB" id="A0AAX1EI03"/>
<accession>A0AAX1EI03</accession>
<feature type="domain" description="Cation-transporting P-type ATPase N-terminal" evidence="2">
    <location>
        <begin position="12"/>
        <end position="75"/>
    </location>
</feature>
<proteinExistence type="predicted"/>
<evidence type="ECO:0000313" key="3">
    <source>
        <dbReference type="EMBL" id="QBR84745.1"/>
    </source>
</evidence>
<organism evidence="3 4">
    <name type="scientific">Legionella israelensis</name>
    <dbReference type="NCBI Taxonomy" id="454"/>
    <lineage>
        <taxon>Bacteria</taxon>
        <taxon>Pseudomonadati</taxon>
        <taxon>Pseudomonadota</taxon>
        <taxon>Gammaproteobacteria</taxon>
        <taxon>Legionellales</taxon>
        <taxon>Legionellaceae</taxon>
        <taxon>Legionella</taxon>
    </lineage>
</organism>
<evidence type="ECO:0000259" key="2">
    <source>
        <dbReference type="SMART" id="SM00831"/>
    </source>
</evidence>